<comment type="subcellular location">
    <subcellularLocation>
        <location evidence="2">Endomembrane system</location>
    </subcellularLocation>
</comment>
<accession>A0A370U1C1</accession>
<dbReference type="PIRSF" id="PIRSF016302">
    <property type="entry name" value="Man_a_manosd"/>
    <property type="match status" value="1"/>
</dbReference>
<dbReference type="GeneID" id="43594396"/>
<keyword evidence="9 10" id="KW-0326">Glycosidase</keyword>
<dbReference type="Gene3D" id="1.50.10.20">
    <property type="match status" value="1"/>
</dbReference>
<keyword evidence="12" id="KW-1133">Transmembrane helix</keyword>
<dbReference type="PANTHER" id="PTHR12145:SF41">
    <property type="entry name" value="MANNAN ENDO-1,6-ALPHA-MANNOSIDASE"/>
    <property type="match status" value="1"/>
</dbReference>
<name>A0A370U1C1_9HELO</name>
<dbReference type="GO" id="GO:0016052">
    <property type="term" value="P:carbohydrate catabolic process"/>
    <property type="evidence" value="ECO:0007669"/>
    <property type="project" value="InterPro"/>
</dbReference>
<evidence type="ECO:0000256" key="13">
    <source>
        <dbReference type="SAM" id="SignalP"/>
    </source>
</evidence>
<dbReference type="AlphaFoldDB" id="A0A370U1C1"/>
<feature type="compositionally biased region" description="Low complexity" evidence="11">
    <location>
        <begin position="389"/>
        <end position="400"/>
    </location>
</feature>
<organism evidence="14 15">
    <name type="scientific">Venustampulla echinocandica</name>
    <dbReference type="NCBI Taxonomy" id="2656787"/>
    <lineage>
        <taxon>Eukaryota</taxon>
        <taxon>Fungi</taxon>
        <taxon>Dikarya</taxon>
        <taxon>Ascomycota</taxon>
        <taxon>Pezizomycotina</taxon>
        <taxon>Leotiomycetes</taxon>
        <taxon>Helotiales</taxon>
        <taxon>Pleuroascaceae</taxon>
        <taxon>Venustampulla</taxon>
    </lineage>
</organism>
<keyword evidence="15" id="KW-1185">Reference proteome</keyword>
<dbReference type="InterPro" id="IPR008928">
    <property type="entry name" value="6-hairpin_glycosidase_sf"/>
</dbReference>
<evidence type="ECO:0000256" key="7">
    <source>
        <dbReference type="ARBA" id="ARBA00023136"/>
    </source>
</evidence>
<dbReference type="InterPro" id="IPR014480">
    <property type="entry name" value="Mannan-1_6-alpha_mannosidase"/>
</dbReference>
<dbReference type="FunFam" id="1.50.10.20:FF:000006">
    <property type="entry name" value="Mannan endo-1,6-alpha-mannosidase"/>
    <property type="match status" value="1"/>
</dbReference>
<evidence type="ECO:0000313" key="15">
    <source>
        <dbReference type="Proteomes" id="UP000254866"/>
    </source>
</evidence>
<evidence type="ECO:0000256" key="2">
    <source>
        <dbReference type="ARBA" id="ARBA00004308"/>
    </source>
</evidence>
<evidence type="ECO:0000256" key="10">
    <source>
        <dbReference type="PIRNR" id="PIRNR016302"/>
    </source>
</evidence>
<dbReference type="GO" id="GO:0008496">
    <property type="term" value="F:mannan endo-1,6-alpha-mannosidase activity"/>
    <property type="evidence" value="ECO:0007669"/>
    <property type="project" value="UniProtKB-UniRule"/>
</dbReference>
<feature type="compositionally biased region" description="Low complexity" evidence="11">
    <location>
        <begin position="408"/>
        <end position="419"/>
    </location>
</feature>
<keyword evidence="8" id="KW-0325">Glycoprotein</keyword>
<dbReference type="InterPro" id="IPR005198">
    <property type="entry name" value="Glyco_hydro_76"/>
</dbReference>
<evidence type="ECO:0000256" key="8">
    <source>
        <dbReference type="ARBA" id="ARBA00023180"/>
    </source>
</evidence>
<dbReference type="PANTHER" id="PTHR12145">
    <property type="entry name" value="MANNAN ENDO-1,6-ALPHA-MANNOSIDASE DCW1"/>
    <property type="match status" value="1"/>
</dbReference>
<evidence type="ECO:0000313" key="14">
    <source>
        <dbReference type="EMBL" id="RDL41568.1"/>
    </source>
</evidence>
<feature type="signal peptide" evidence="13">
    <location>
        <begin position="1"/>
        <end position="19"/>
    </location>
</feature>
<evidence type="ECO:0000256" key="4">
    <source>
        <dbReference type="ARBA" id="ARBA00012350"/>
    </source>
</evidence>
<sequence length="451" mass="47851">MARLTRLAAIAALTSSVYGLDLKADSSDSIKSVASTIAQQMVSYYHGNQRGKTVGLLDSPPYYFWESGAMFDTLIQYWHLTGDNQYNDIVSQGLQAQIGPNENYMPTNQSASIGNDDQAFWALAAMSAAEAKLPESQGNPTWISLADAVFNDQVARWDNSSCNGGLRWQIFALNTGYSYKNSITNGMFFQLATRLARYTGNSTYSDWATKTFDWTTAAGFIDAKWNVFDGAQASTNCSEMDHVQFSYVAGTFVTGAAHMYNINRSNKWKSALDGLLRQTLSVFFPDGIAYEVPCEKRATCTTDMHAMKGLLAHWLVDTIQMAPYTSDAILPKLKSTASAAAATCNEGACGFEWSTGDKGGNKTDVGYEISALSYVQGLLVGEAVGPVTASSGGTNATGTSTGSGPGTSGTTTTSGTGTPSATANAGSIVGAAIYTTGPVVALLGSVAWLIL</sequence>
<proteinExistence type="inferred from homology"/>
<comment type="catalytic activity">
    <reaction evidence="1 10">
        <text>Random hydrolysis of (1-&gt;6)-alpha-D-mannosidic linkages in unbranched (1-&gt;6)-mannans.</text>
        <dbReference type="EC" id="3.2.1.101"/>
    </reaction>
</comment>
<dbReference type="GO" id="GO:0009272">
    <property type="term" value="P:fungal-type cell wall biogenesis"/>
    <property type="evidence" value="ECO:0007669"/>
    <property type="project" value="TreeGrafter"/>
</dbReference>
<gene>
    <name evidence="14" type="ORF">BP5553_01547</name>
</gene>
<dbReference type="GO" id="GO:0012505">
    <property type="term" value="C:endomembrane system"/>
    <property type="evidence" value="ECO:0007669"/>
    <property type="project" value="UniProtKB-SubCell"/>
</dbReference>
<protein>
    <recommendedName>
        <fullName evidence="4 10">Mannan endo-1,6-alpha-mannosidase</fullName>
        <ecNumber evidence="4 10">3.2.1.101</ecNumber>
    </recommendedName>
</protein>
<evidence type="ECO:0000256" key="11">
    <source>
        <dbReference type="SAM" id="MobiDB-lite"/>
    </source>
</evidence>
<comment type="similarity">
    <text evidence="3 10">Belongs to the glycosyl hydrolase 76 family.</text>
</comment>
<evidence type="ECO:0000256" key="1">
    <source>
        <dbReference type="ARBA" id="ARBA00001452"/>
    </source>
</evidence>
<feature type="region of interest" description="Disordered" evidence="11">
    <location>
        <begin position="389"/>
        <end position="419"/>
    </location>
</feature>
<keyword evidence="7 12" id="KW-0472">Membrane</keyword>
<evidence type="ECO:0000256" key="6">
    <source>
        <dbReference type="ARBA" id="ARBA00022801"/>
    </source>
</evidence>
<dbReference type="Pfam" id="PF03663">
    <property type="entry name" value="Glyco_hydro_76"/>
    <property type="match status" value="1"/>
</dbReference>
<evidence type="ECO:0000256" key="9">
    <source>
        <dbReference type="ARBA" id="ARBA00023295"/>
    </source>
</evidence>
<keyword evidence="5 13" id="KW-0732">Signal</keyword>
<dbReference type="EC" id="3.2.1.101" evidence="4 10"/>
<evidence type="ECO:0000256" key="12">
    <source>
        <dbReference type="SAM" id="Phobius"/>
    </source>
</evidence>
<feature type="transmembrane region" description="Helical" evidence="12">
    <location>
        <begin position="428"/>
        <end position="450"/>
    </location>
</feature>
<evidence type="ECO:0000256" key="3">
    <source>
        <dbReference type="ARBA" id="ARBA00009699"/>
    </source>
</evidence>
<dbReference type="OrthoDB" id="4187847at2759"/>
<dbReference type="Proteomes" id="UP000254866">
    <property type="component" value="Unassembled WGS sequence"/>
</dbReference>
<keyword evidence="12" id="KW-0812">Transmembrane</keyword>
<feature type="chain" id="PRO_5016943222" description="Mannan endo-1,6-alpha-mannosidase" evidence="13">
    <location>
        <begin position="20"/>
        <end position="451"/>
    </location>
</feature>
<dbReference type="RefSeq" id="XP_031874224.1">
    <property type="nucleotide sequence ID" value="XM_032010170.1"/>
</dbReference>
<comment type="caution">
    <text evidence="14">The sequence shown here is derived from an EMBL/GenBank/DDBJ whole genome shotgun (WGS) entry which is preliminary data.</text>
</comment>
<dbReference type="EMBL" id="NPIC01000001">
    <property type="protein sequence ID" value="RDL41568.1"/>
    <property type="molecule type" value="Genomic_DNA"/>
</dbReference>
<evidence type="ECO:0000256" key="5">
    <source>
        <dbReference type="ARBA" id="ARBA00022729"/>
    </source>
</evidence>
<reference evidence="14 15" key="1">
    <citation type="journal article" date="2018" name="IMA Fungus">
        <title>IMA Genome-F 9: Draft genome sequence of Annulohypoxylon stygium, Aspergillus mulundensis, Berkeleyomyces basicola (syn. Thielaviopsis basicola), Ceratocystis smalleyi, two Cercospora beticola strains, Coleophoma cylindrospora, Fusarium fracticaudum, Phialophora cf. hyalina, and Morchella septimelata.</title>
        <authorList>
            <person name="Wingfield B.D."/>
            <person name="Bills G.F."/>
            <person name="Dong Y."/>
            <person name="Huang W."/>
            <person name="Nel W.J."/>
            <person name="Swalarsk-Parry B.S."/>
            <person name="Vaghefi N."/>
            <person name="Wilken P.M."/>
            <person name="An Z."/>
            <person name="de Beer Z.W."/>
            <person name="De Vos L."/>
            <person name="Chen L."/>
            <person name="Duong T.A."/>
            <person name="Gao Y."/>
            <person name="Hammerbacher A."/>
            <person name="Kikkert J.R."/>
            <person name="Li Y."/>
            <person name="Li H."/>
            <person name="Li K."/>
            <person name="Li Q."/>
            <person name="Liu X."/>
            <person name="Ma X."/>
            <person name="Naidoo K."/>
            <person name="Pethybridge S.J."/>
            <person name="Sun J."/>
            <person name="Steenkamp E.T."/>
            <person name="van der Nest M.A."/>
            <person name="van Wyk S."/>
            <person name="Wingfield M.J."/>
            <person name="Xiong C."/>
            <person name="Yue Q."/>
            <person name="Zhang X."/>
        </authorList>
    </citation>
    <scope>NUCLEOTIDE SEQUENCE [LARGE SCALE GENOMIC DNA]</scope>
    <source>
        <strain evidence="14 15">BP 5553</strain>
    </source>
</reference>
<dbReference type="SUPFAM" id="SSF48208">
    <property type="entry name" value="Six-hairpin glycosidases"/>
    <property type="match status" value="1"/>
</dbReference>
<keyword evidence="6 10" id="KW-0378">Hydrolase</keyword>